<evidence type="ECO:0000259" key="4">
    <source>
        <dbReference type="PROSITE" id="PS51790"/>
    </source>
</evidence>
<evidence type="ECO:0000313" key="5">
    <source>
        <dbReference type="EMBL" id="GGK18863.1"/>
    </source>
</evidence>
<dbReference type="PROSITE" id="PS51790">
    <property type="entry name" value="MSRB"/>
    <property type="match status" value="1"/>
</dbReference>
<evidence type="ECO:0000256" key="2">
    <source>
        <dbReference type="ARBA" id="ARBA00023002"/>
    </source>
</evidence>
<protein>
    <recommendedName>
        <fullName evidence="1">peptide-methionine (R)-S-oxide reductase</fullName>
        <ecNumber evidence="1">1.8.4.12</ecNumber>
    </recommendedName>
</protein>
<dbReference type="InterPro" id="IPR006311">
    <property type="entry name" value="TAT_signal"/>
</dbReference>
<dbReference type="EMBL" id="BMMF01000001">
    <property type="protein sequence ID" value="GGK18863.1"/>
    <property type="molecule type" value="Genomic_DNA"/>
</dbReference>
<dbReference type="PANTHER" id="PTHR10173:SF57">
    <property type="entry name" value="PEPTIDE-METHIONINE (R)-S-OXIDE REDUCTASE"/>
    <property type="match status" value="1"/>
</dbReference>
<dbReference type="AlphaFoldDB" id="A0A917Q5P9"/>
<dbReference type="GO" id="GO:0005737">
    <property type="term" value="C:cytoplasm"/>
    <property type="evidence" value="ECO:0007669"/>
    <property type="project" value="TreeGrafter"/>
</dbReference>
<organism evidence="5 6">
    <name type="scientific">Salinarimonas ramus</name>
    <dbReference type="NCBI Taxonomy" id="690164"/>
    <lineage>
        <taxon>Bacteria</taxon>
        <taxon>Pseudomonadati</taxon>
        <taxon>Pseudomonadota</taxon>
        <taxon>Alphaproteobacteria</taxon>
        <taxon>Hyphomicrobiales</taxon>
        <taxon>Salinarimonadaceae</taxon>
        <taxon>Salinarimonas</taxon>
    </lineage>
</organism>
<comment type="caution">
    <text evidence="5">The sequence shown here is derived from an EMBL/GenBank/DDBJ whole genome shotgun (WGS) entry which is preliminary data.</text>
</comment>
<dbReference type="Pfam" id="PF01641">
    <property type="entry name" value="SelR"/>
    <property type="match status" value="1"/>
</dbReference>
<sequence length="185" mass="20134">MPNRRRFLSQVLMGGTAAIVLAGCGEEIASADSTTRREGAASKGVTSVSVAEKETWKLSEAEWRERLTPEQFHVLRKEGTERAGTSPLDKQYGEGTYHCAGCDLPLFTADMKFDSGTGWPSFFQTIEGAVETKRDFKLILPRTEYHCARCGGHQGHVFNDGPAPTGLRYCNNGVALRFAAAEATG</sequence>
<dbReference type="InterPro" id="IPR011057">
    <property type="entry name" value="Mss4-like_sf"/>
</dbReference>
<dbReference type="EC" id="1.8.4.12" evidence="1"/>
<dbReference type="Proteomes" id="UP000600449">
    <property type="component" value="Unassembled WGS sequence"/>
</dbReference>
<dbReference type="PROSITE" id="PS51318">
    <property type="entry name" value="TAT"/>
    <property type="match status" value="1"/>
</dbReference>
<keyword evidence="6" id="KW-1185">Reference proteome</keyword>
<feature type="domain" description="MsrB" evidence="4">
    <location>
        <begin position="60"/>
        <end position="181"/>
    </location>
</feature>
<dbReference type="RefSeq" id="WP_373290541.1">
    <property type="nucleotide sequence ID" value="NZ_BMMF01000001.1"/>
</dbReference>
<dbReference type="InterPro" id="IPR028427">
    <property type="entry name" value="Met_Sox_Rdtase_MsrB"/>
</dbReference>
<reference evidence="5 6" key="1">
    <citation type="journal article" date="2014" name="Int. J. Syst. Evol. Microbiol.">
        <title>Complete genome sequence of Corynebacterium casei LMG S-19264T (=DSM 44701T), isolated from a smear-ripened cheese.</title>
        <authorList>
            <consortium name="US DOE Joint Genome Institute (JGI-PGF)"/>
            <person name="Walter F."/>
            <person name="Albersmeier A."/>
            <person name="Kalinowski J."/>
            <person name="Ruckert C."/>
        </authorList>
    </citation>
    <scope>NUCLEOTIDE SEQUENCE [LARGE SCALE GENOMIC DNA]</scope>
    <source>
        <strain evidence="5 6">CGMCC 1.9161</strain>
    </source>
</reference>
<comment type="catalytic activity">
    <reaction evidence="3">
        <text>L-methionyl-[protein] + [thioredoxin]-disulfide + H2O = L-methionyl-(R)-S-oxide-[protein] + [thioredoxin]-dithiol</text>
        <dbReference type="Rhea" id="RHEA:24164"/>
        <dbReference type="Rhea" id="RHEA-COMP:10698"/>
        <dbReference type="Rhea" id="RHEA-COMP:10700"/>
        <dbReference type="Rhea" id="RHEA-COMP:12313"/>
        <dbReference type="Rhea" id="RHEA-COMP:12314"/>
        <dbReference type="ChEBI" id="CHEBI:15377"/>
        <dbReference type="ChEBI" id="CHEBI:16044"/>
        <dbReference type="ChEBI" id="CHEBI:29950"/>
        <dbReference type="ChEBI" id="CHEBI:45764"/>
        <dbReference type="ChEBI" id="CHEBI:50058"/>
        <dbReference type="EC" id="1.8.4.12"/>
    </reaction>
</comment>
<accession>A0A917Q5P9</accession>
<proteinExistence type="predicted"/>
<gene>
    <name evidence="5" type="ORF">GCM10011322_02010</name>
</gene>
<evidence type="ECO:0000256" key="3">
    <source>
        <dbReference type="ARBA" id="ARBA00048488"/>
    </source>
</evidence>
<evidence type="ECO:0000256" key="1">
    <source>
        <dbReference type="ARBA" id="ARBA00012499"/>
    </source>
</evidence>
<dbReference type="GO" id="GO:0033743">
    <property type="term" value="F:peptide-methionine (R)-S-oxide reductase activity"/>
    <property type="evidence" value="ECO:0007669"/>
    <property type="project" value="UniProtKB-EC"/>
</dbReference>
<dbReference type="InterPro" id="IPR002579">
    <property type="entry name" value="Met_Sox_Rdtase_MsrB_dom"/>
</dbReference>
<dbReference type="SUPFAM" id="SSF51316">
    <property type="entry name" value="Mss4-like"/>
    <property type="match status" value="1"/>
</dbReference>
<keyword evidence="2" id="KW-0560">Oxidoreductase</keyword>
<dbReference type="GO" id="GO:0030091">
    <property type="term" value="P:protein repair"/>
    <property type="evidence" value="ECO:0007669"/>
    <property type="project" value="InterPro"/>
</dbReference>
<dbReference type="PROSITE" id="PS51257">
    <property type="entry name" value="PROKAR_LIPOPROTEIN"/>
    <property type="match status" value="1"/>
</dbReference>
<dbReference type="Gene3D" id="2.170.150.20">
    <property type="entry name" value="Peptide methionine sulfoxide reductase"/>
    <property type="match status" value="1"/>
</dbReference>
<dbReference type="NCBIfam" id="TIGR00357">
    <property type="entry name" value="peptide-methionine (R)-S-oxide reductase MsrB"/>
    <property type="match status" value="1"/>
</dbReference>
<dbReference type="GO" id="GO:0006979">
    <property type="term" value="P:response to oxidative stress"/>
    <property type="evidence" value="ECO:0007669"/>
    <property type="project" value="InterPro"/>
</dbReference>
<dbReference type="PANTHER" id="PTHR10173">
    <property type="entry name" value="METHIONINE SULFOXIDE REDUCTASE"/>
    <property type="match status" value="1"/>
</dbReference>
<evidence type="ECO:0000313" key="6">
    <source>
        <dbReference type="Proteomes" id="UP000600449"/>
    </source>
</evidence>
<name>A0A917Q5P9_9HYPH</name>